<name>A0A176T3V5_9FLAO</name>
<dbReference type="Proteomes" id="UP000076923">
    <property type="component" value="Unassembled WGS sequence"/>
</dbReference>
<organism evidence="2 3">
    <name type="scientific">Polaribacter atrinae</name>
    <dbReference type="NCBI Taxonomy" id="1333662"/>
    <lineage>
        <taxon>Bacteria</taxon>
        <taxon>Pseudomonadati</taxon>
        <taxon>Bacteroidota</taxon>
        <taxon>Flavobacteriia</taxon>
        <taxon>Flavobacteriales</taxon>
        <taxon>Flavobacteriaceae</taxon>
    </lineage>
</organism>
<keyword evidence="3" id="KW-1185">Reference proteome</keyword>
<dbReference type="SUPFAM" id="SSF140931">
    <property type="entry name" value="Fic-like"/>
    <property type="match status" value="1"/>
</dbReference>
<reference evidence="2 3" key="1">
    <citation type="submission" date="2016-02" db="EMBL/GenBank/DDBJ databases">
        <title>Draft genome sequence of Polaribacter atrinae KACC17473.</title>
        <authorList>
            <person name="Shin S.-K."/>
            <person name="Yi H."/>
        </authorList>
    </citation>
    <scope>NUCLEOTIDE SEQUENCE [LARGE SCALE GENOMIC DNA]</scope>
    <source>
        <strain evidence="2 3">KACC 17473</strain>
    </source>
</reference>
<dbReference type="PANTHER" id="PTHR35810">
    <property type="entry name" value="CYTOPLASMIC PROTEIN-RELATED"/>
    <property type="match status" value="1"/>
</dbReference>
<dbReference type="RefSeq" id="WP_068451859.1">
    <property type="nucleotide sequence ID" value="NZ_CANKUV010000008.1"/>
</dbReference>
<dbReference type="PROSITE" id="PS51459">
    <property type="entry name" value="FIDO"/>
    <property type="match status" value="1"/>
</dbReference>
<evidence type="ECO:0000313" key="3">
    <source>
        <dbReference type="Proteomes" id="UP000076923"/>
    </source>
</evidence>
<protein>
    <submittedName>
        <fullName evidence="2">Death-on-curing protein</fullName>
    </submittedName>
</protein>
<evidence type="ECO:0000259" key="1">
    <source>
        <dbReference type="PROSITE" id="PS51459"/>
    </source>
</evidence>
<dbReference type="InterPro" id="IPR011204">
    <property type="entry name" value="Virulence_RhuM-like"/>
</dbReference>
<dbReference type="InterPro" id="IPR053737">
    <property type="entry name" value="Type_II_TA_Toxin"/>
</dbReference>
<feature type="domain" description="Fido" evidence="1">
    <location>
        <begin position="188"/>
        <end position="317"/>
    </location>
</feature>
<dbReference type="PANTHER" id="PTHR35810:SF1">
    <property type="entry name" value="CYTOPLASMIC PROTEIN"/>
    <property type="match status" value="1"/>
</dbReference>
<sequence length="325" mass="37207">MKEQNQIVIYQSEDGTTQLQVNLQDDTIWLTQSQIVAVFNSSKANISEHIKHIFSSGELSKSATVRKFRTVQQEGNRLVTRNRIHYNLDVIISVGYRVNSLRGTQFRIWANSILKDYLVQGYAINQKRLEQKEQEVKILKSGIQILSRAIEEKTANNQWLTLFSKGLSLLDDYDHEQLDAKGLTTKEANYPSLHEYQELINQMLTEFDSDVFGKEKDKSFESSVAQIAKGFGEDDFYPSIEEKATMLLYFVVKNHSFVDGNKRIAAACFLKFLQQNNLLFNSDNQPIISNDTLASLTLFIASSKPEEMQTVTRLVISVLNRSKMK</sequence>
<dbReference type="OrthoDB" id="9802752at2"/>
<accession>A0A176T3V5</accession>
<dbReference type="InterPro" id="IPR036597">
    <property type="entry name" value="Fido-like_dom_sf"/>
</dbReference>
<dbReference type="STRING" id="1333662.LPB303_14785"/>
<dbReference type="AlphaFoldDB" id="A0A176T3V5"/>
<gene>
    <name evidence="2" type="ORF">LPB303_14785</name>
</gene>
<dbReference type="EMBL" id="LVWE01000059">
    <property type="protein sequence ID" value="OAD42572.1"/>
    <property type="molecule type" value="Genomic_DNA"/>
</dbReference>
<dbReference type="Pfam" id="PF02661">
    <property type="entry name" value="Fic"/>
    <property type="match status" value="1"/>
</dbReference>
<dbReference type="Gene3D" id="1.20.120.1870">
    <property type="entry name" value="Fic/DOC protein, Fido domain"/>
    <property type="match status" value="1"/>
</dbReference>
<proteinExistence type="predicted"/>
<comment type="caution">
    <text evidence="2">The sequence shown here is derived from an EMBL/GenBank/DDBJ whole genome shotgun (WGS) entry which is preliminary data.</text>
</comment>
<dbReference type="Pfam" id="PF13310">
    <property type="entry name" value="Virulence_RhuM"/>
    <property type="match status" value="1"/>
</dbReference>
<evidence type="ECO:0000313" key="2">
    <source>
        <dbReference type="EMBL" id="OAD42572.1"/>
    </source>
</evidence>
<dbReference type="InterPro" id="IPR003812">
    <property type="entry name" value="Fido"/>
</dbReference>